<gene>
    <name evidence="4" type="primary">g7148</name>
    <name evidence="4" type="ORF">VP750_LOCUS6116</name>
</gene>
<accession>A0ABP1G3N6</accession>
<sequence>MATEEWIKRAIQNGKLYEDLPPRVRTVLPISEWKLKVKEHCIQRGLPWDDSLASTSCQEQDYYEDLLRFYRYNYRLFPYHLADYACRVLRVTPFRYYVDLLFTVMREEKSYDQIPNFTAADIVRLVGIGRNEYIATMNKCKAKKLLWRVNRAIVKDLLPTEQLETEKQDWWIAHVVNIGEVEYRNLSEKELALCTRAAMPAGLKLKEADADLVESLHKKGLLYLEVPIRPDDHVSIPPLEGFVSNRDSEKNEDKADPLEIVLYAVFVATSARASVGELADILQVELPKLQAAISIACRLGFAKRLPNPNEDEGAFNVPQFSLDFDLDSEHGLDAAPAERVASLGYGIAGLEEGSGAADGQGIALVVDAEVTSYLMMGALSPGLKRHSVTLFEGGRVTGAEVISELITELDASVEAAAGFEGEMQRLSGYARALATSLRCVRSSSGSRPVELLRKESLAGLAPAAAARVLSHAYAAVVPIAPLPYPPLPLAPNRPGPTNFGPTAEAATPWVQLAMYTAMRAGPLSVVLVCGQRLWRLPPQLLGCTHCLIWPWDTEAVRAHEVPIAVDSSFLLFTLNEYLSRTALLVQPLHLAPDMDDKDLLFVDIPLPLPAADDPRIGGIASTSGEVVDLPTPPGLREAVQVLGLHRALGFIRMLQLSPEDSFIRPEPHEKSEANGEADEATESCWVPVMLGMGLPLFPDKLCIAVCGRAGASKFLESSVRHEHAQGQAILQKRLLELISDFGACTNCMGVAGGRKDDTLSYVDLPIHNLLFDGSEMWRLDYTDFTQGVGTLCVE</sequence>
<evidence type="ECO:0000313" key="5">
    <source>
        <dbReference type="Proteomes" id="UP001497392"/>
    </source>
</evidence>
<dbReference type="PANTHER" id="PTHR28441:SF2">
    <property type="entry name" value="PROTEIN FAM91A1"/>
    <property type="match status" value="1"/>
</dbReference>
<evidence type="ECO:0000313" key="4">
    <source>
        <dbReference type="EMBL" id="CAL5224457.1"/>
    </source>
</evidence>
<comment type="caution">
    <text evidence="4">The sequence shown here is derived from an EMBL/GenBank/DDBJ whole genome shotgun (WGS) entry which is preliminary data.</text>
</comment>
<dbReference type="Proteomes" id="UP001497392">
    <property type="component" value="Unassembled WGS sequence"/>
</dbReference>
<feature type="domain" description="FAM91 N-terminal" evidence="2">
    <location>
        <begin position="11"/>
        <end position="308"/>
    </location>
</feature>
<reference evidence="4 5" key="1">
    <citation type="submission" date="2024-06" db="EMBL/GenBank/DDBJ databases">
        <authorList>
            <person name="Kraege A."/>
            <person name="Thomma B."/>
        </authorList>
    </citation>
    <scope>NUCLEOTIDE SEQUENCE [LARGE SCALE GENOMIC DNA]</scope>
</reference>
<proteinExistence type="inferred from homology"/>
<comment type="similarity">
    <text evidence="1">Belongs to the FAM91 family.</text>
</comment>
<protein>
    <submittedName>
        <fullName evidence="4">G7148 protein</fullName>
    </submittedName>
</protein>
<keyword evidence="5" id="KW-1185">Reference proteome</keyword>
<evidence type="ECO:0000259" key="3">
    <source>
        <dbReference type="Pfam" id="PF14648"/>
    </source>
</evidence>
<dbReference type="Pfam" id="PF14647">
    <property type="entry name" value="FAM91_N"/>
    <property type="match status" value="1"/>
</dbReference>
<dbReference type="InterPro" id="IPR028091">
    <property type="entry name" value="FAM91_N_dom"/>
</dbReference>
<evidence type="ECO:0000259" key="2">
    <source>
        <dbReference type="Pfam" id="PF14647"/>
    </source>
</evidence>
<evidence type="ECO:0000256" key="1">
    <source>
        <dbReference type="ARBA" id="ARBA00010319"/>
    </source>
</evidence>
<organism evidence="4 5">
    <name type="scientific">Coccomyxa viridis</name>
    <dbReference type="NCBI Taxonomy" id="1274662"/>
    <lineage>
        <taxon>Eukaryota</taxon>
        <taxon>Viridiplantae</taxon>
        <taxon>Chlorophyta</taxon>
        <taxon>core chlorophytes</taxon>
        <taxon>Trebouxiophyceae</taxon>
        <taxon>Trebouxiophyceae incertae sedis</taxon>
        <taxon>Coccomyxaceae</taxon>
        <taxon>Coccomyxa</taxon>
    </lineage>
</organism>
<dbReference type="InterPro" id="IPR028097">
    <property type="entry name" value="FAM91_C_dom"/>
</dbReference>
<dbReference type="Pfam" id="PF14648">
    <property type="entry name" value="FAM91_C"/>
    <property type="match status" value="1"/>
</dbReference>
<dbReference type="InterPro" id="IPR039199">
    <property type="entry name" value="FAM91"/>
</dbReference>
<dbReference type="PANTHER" id="PTHR28441">
    <property type="entry name" value="PROTEIN FAM91A1"/>
    <property type="match status" value="1"/>
</dbReference>
<name>A0ABP1G3N6_9CHLO</name>
<feature type="domain" description="FAM91 C-terminal" evidence="3">
    <location>
        <begin position="362"/>
        <end position="749"/>
    </location>
</feature>
<dbReference type="EMBL" id="CAXHTA020000010">
    <property type="protein sequence ID" value="CAL5224457.1"/>
    <property type="molecule type" value="Genomic_DNA"/>
</dbReference>